<dbReference type="InterPro" id="IPR012434">
    <property type="entry name" value="DUF1631"/>
</dbReference>
<accession>A0ABS7TF29</accession>
<dbReference type="Proteomes" id="UP001430290">
    <property type="component" value="Unassembled WGS sequence"/>
</dbReference>
<comment type="caution">
    <text evidence="1">The sequence shown here is derived from an EMBL/GenBank/DDBJ whole genome shotgun (WGS) entry which is preliminary data.</text>
</comment>
<evidence type="ECO:0000313" key="1">
    <source>
        <dbReference type="EMBL" id="MBZ4186462.1"/>
    </source>
</evidence>
<protein>
    <submittedName>
        <fullName evidence="1">DUF1631 domain-containing protein</fullName>
    </submittedName>
</protein>
<dbReference type="RefSeq" id="WP_223629139.1">
    <property type="nucleotide sequence ID" value="NZ_JAIQDJ010000004.1"/>
</dbReference>
<sequence length="757" mass="83065">MANATFITSTGTASNTLAKARLPRYPKQVLEHLLGVARNAFDEQLPFILHEAELVLARTPIGSDAKQEDARLTSIRSLGAGSRTFVRIFLAHIESAMASVGSNRLATAASTADAEPPPVELSLLDDDEVSDDATLDNMASRMEARNSLGLQLMGLRFGVLAGTPALQGEYLPLGPHTLCYALAEAAAALTLSRYARLQLFQQFERSMVEFYPTLLEAFNARLIEDGILPHLSFVPVRVRPGSAARSATAESTAPSTPPPAMFETVPLRSSDPGEFAPPPIVQVPPEPSTTATDPGFSMLQTLLDQRRSLLSKLRPGARDERVRQLLQHDDVLTGLQRMRAGNVSADSVNEYRQILLAQARQLHGHGVTLSQADHDTFDLLVMFVNQLQGNLRKSSIGDALVDRLKLPLLQMALRDQSFFVDANHPARQLLNSVSQAGAKWLPEEDLDPQWLGLLQRAVLTIQQEPDCTVDTFIEANRTLQSGLQAMTRKAEMAERRQVEAARGREKLEVARSRAQIEIARRTQGRNLPEFQTALLEQAWVDVLSLAHLRSGDHSDAWHQLLEVTTRIIDTCTDGSQGALPQADIECMRSSLEQVGYHAEGAEVITQHLINGHAATADSCQELLSKYGNQSRLGEGQVAAAAPPETQLSDQEQLAQQALRGLQEPVWMEVQNEHGQSHRFRLAWVSAQTGQILVVNRRGQRIANDDLDSLSRKLAAGQMRLLVDDASPTEAAWSATLDSLKRFGHDADQQDPEARHGD</sequence>
<keyword evidence="2" id="KW-1185">Reference proteome</keyword>
<evidence type="ECO:0000313" key="2">
    <source>
        <dbReference type="Proteomes" id="UP001430290"/>
    </source>
</evidence>
<name>A0ABS7TF29_9GAMM</name>
<organism evidence="1 2">
    <name type="scientific">Thermomonas beijingensis</name>
    <dbReference type="NCBI Taxonomy" id="2872701"/>
    <lineage>
        <taxon>Bacteria</taxon>
        <taxon>Pseudomonadati</taxon>
        <taxon>Pseudomonadota</taxon>
        <taxon>Gammaproteobacteria</taxon>
        <taxon>Lysobacterales</taxon>
        <taxon>Lysobacteraceae</taxon>
        <taxon>Thermomonas</taxon>
    </lineage>
</organism>
<dbReference type="EMBL" id="JAIQDJ010000004">
    <property type="protein sequence ID" value="MBZ4186462.1"/>
    <property type="molecule type" value="Genomic_DNA"/>
</dbReference>
<gene>
    <name evidence="1" type="ORF">K7B09_09015</name>
</gene>
<reference evidence="1" key="1">
    <citation type="submission" date="2021-09" db="EMBL/GenBank/DDBJ databases">
        <authorList>
            <person name="Wu T."/>
            <person name="Guo S.Z."/>
        </authorList>
    </citation>
    <scope>NUCLEOTIDE SEQUENCE</scope>
    <source>
        <strain evidence="1">RSS-23</strain>
    </source>
</reference>
<dbReference type="Pfam" id="PF07793">
    <property type="entry name" value="DUF1631"/>
    <property type="match status" value="1"/>
</dbReference>
<proteinExistence type="predicted"/>